<dbReference type="InterPro" id="IPR029044">
    <property type="entry name" value="Nucleotide-diphossugar_trans"/>
</dbReference>
<dbReference type="EnsemblBacteria" id="ABM80022">
    <property type="protein sequence ID" value="ABM80022"/>
    <property type="gene ID" value="Hbut_0150"/>
</dbReference>
<accession>A2BJ61</accession>
<dbReference type="GO" id="GO:0016779">
    <property type="term" value="F:nucleotidyltransferase activity"/>
    <property type="evidence" value="ECO:0007669"/>
    <property type="project" value="TreeGrafter"/>
</dbReference>
<evidence type="ECO:0000259" key="2">
    <source>
        <dbReference type="Pfam" id="PF12804"/>
    </source>
</evidence>
<dbReference type="Gene3D" id="3.90.550.10">
    <property type="entry name" value="Spore Coat Polysaccharide Biosynthesis Protein SpsA, Chain A"/>
    <property type="match status" value="1"/>
</dbReference>
<dbReference type="InterPro" id="IPR025877">
    <property type="entry name" value="MobA-like_NTP_Trfase"/>
</dbReference>
<evidence type="ECO:0000256" key="1">
    <source>
        <dbReference type="ARBA" id="ARBA00022679"/>
    </source>
</evidence>
<keyword evidence="1" id="KW-0808">Transferase</keyword>
<reference evidence="3 4" key="1">
    <citation type="journal article" date="2007" name="Archaea">
        <title>The genome of Hyperthermus butylicus: a sulfur-reducing, peptide fermenting, neutrophilic Crenarchaeote growing up to 108 degrees C.</title>
        <authorList>
            <person name="Brugger K."/>
            <person name="Chen L."/>
            <person name="Stark M."/>
            <person name="Zibat A."/>
            <person name="Redder P."/>
            <person name="Ruepp A."/>
            <person name="Awayez M."/>
            <person name="She Q."/>
            <person name="Garrett R.A."/>
            <person name="Klenk H.P."/>
        </authorList>
    </citation>
    <scope>NUCLEOTIDE SEQUENCE [LARGE SCALE GENOMIC DNA]</scope>
    <source>
        <strain evidence="4">DSM 5456 / JCM 9403 / PLM1-5</strain>
    </source>
</reference>
<gene>
    <name evidence="3" type="ordered locus">Hbut_0150</name>
</gene>
<dbReference type="AlphaFoldDB" id="A2BJ61"/>
<dbReference type="RefSeq" id="WP_011821339.1">
    <property type="nucleotide sequence ID" value="NC_008818.1"/>
</dbReference>
<name>A2BJ61_HYPBU</name>
<dbReference type="eggNOG" id="arCOG00673">
    <property type="taxonomic scope" value="Archaea"/>
</dbReference>
<proteinExistence type="predicted"/>
<dbReference type="KEGG" id="hbu:Hbut_0150"/>
<organism evidence="3 4">
    <name type="scientific">Hyperthermus butylicus (strain DSM 5456 / JCM 9403 / PLM1-5)</name>
    <dbReference type="NCBI Taxonomy" id="415426"/>
    <lineage>
        <taxon>Archaea</taxon>
        <taxon>Thermoproteota</taxon>
        <taxon>Thermoprotei</taxon>
        <taxon>Desulfurococcales</taxon>
        <taxon>Pyrodictiaceae</taxon>
        <taxon>Hyperthermus</taxon>
    </lineage>
</organism>
<dbReference type="PANTHER" id="PTHR19136">
    <property type="entry name" value="MOLYBDENUM COFACTOR GUANYLYLTRANSFERASE"/>
    <property type="match status" value="1"/>
</dbReference>
<dbReference type="GeneID" id="4782365"/>
<dbReference type="SUPFAM" id="SSF53448">
    <property type="entry name" value="Nucleotide-diphospho-sugar transferases"/>
    <property type="match status" value="1"/>
</dbReference>
<protein>
    <submittedName>
        <fullName evidence="3">Sugar nucleotidyltransferase</fullName>
    </submittedName>
</protein>
<sequence>MLAPRLAVLLAAGLGTRLGGKPKPLLRVAGRPLAWYPLSVLHLAGAREACIVTRSEIADELRGLASSIYGGGSVTVVVNPEPERENGYSLLLAATECPLLVSEPAYVSMTDHIYSPLIPVRAGYSVQTGYYMIAGDSEPCCIDIDEATFVKAVLPRGYDVGKGIAWWTHVDTGVHVYALDSSELQAVAAGEYTVKLNTITSRLAQRGRLLVADVSCLPWTEIDTPRDLEEAERGQRRWVIRHVEEWLRS</sequence>
<dbReference type="Proteomes" id="UP000002593">
    <property type="component" value="Chromosome"/>
</dbReference>
<evidence type="ECO:0000313" key="4">
    <source>
        <dbReference type="Proteomes" id="UP000002593"/>
    </source>
</evidence>
<evidence type="ECO:0000313" key="3">
    <source>
        <dbReference type="EMBL" id="ABM80022.1"/>
    </source>
</evidence>
<feature type="domain" description="MobA-like NTP transferase" evidence="2">
    <location>
        <begin position="7"/>
        <end position="114"/>
    </location>
</feature>
<dbReference type="HOGENOM" id="CLU_1136090_0_0_2"/>
<dbReference type="Pfam" id="PF12804">
    <property type="entry name" value="NTP_transf_3"/>
    <property type="match status" value="1"/>
</dbReference>
<keyword evidence="4" id="KW-1185">Reference proteome</keyword>
<dbReference type="STRING" id="415426.Hbut_0150"/>
<dbReference type="PANTHER" id="PTHR19136:SF84">
    <property type="entry name" value="BIFUNCTIONAL IPC TRANSFERASE AND DIPP SYNTHASE"/>
    <property type="match status" value="1"/>
</dbReference>
<dbReference type="EMBL" id="CP000493">
    <property type="protein sequence ID" value="ABM80022.1"/>
    <property type="molecule type" value="Genomic_DNA"/>
</dbReference>